<comment type="caution">
    <text evidence="2">The sequence shown here is derived from an EMBL/GenBank/DDBJ whole genome shotgun (WGS) entry which is preliminary data.</text>
</comment>
<proteinExistence type="predicted"/>
<reference evidence="2" key="1">
    <citation type="journal article" date="2020" name="Cell">
        <title>Large-Scale Comparative Analyses of Tick Genomes Elucidate Their Genetic Diversity and Vector Capacities.</title>
        <authorList>
            <consortium name="Tick Genome and Microbiome Consortium (TIGMIC)"/>
            <person name="Jia N."/>
            <person name="Wang J."/>
            <person name="Shi W."/>
            <person name="Du L."/>
            <person name="Sun Y."/>
            <person name="Zhan W."/>
            <person name="Jiang J.F."/>
            <person name="Wang Q."/>
            <person name="Zhang B."/>
            <person name="Ji P."/>
            <person name="Bell-Sakyi L."/>
            <person name="Cui X.M."/>
            <person name="Yuan T.T."/>
            <person name="Jiang B.G."/>
            <person name="Yang W.F."/>
            <person name="Lam T.T."/>
            <person name="Chang Q.C."/>
            <person name="Ding S.J."/>
            <person name="Wang X.J."/>
            <person name="Zhu J.G."/>
            <person name="Ruan X.D."/>
            <person name="Zhao L."/>
            <person name="Wei J.T."/>
            <person name="Ye R.Z."/>
            <person name="Que T.C."/>
            <person name="Du C.H."/>
            <person name="Zhou Y.H."/>
            <person name="Cheng J.X."/>
            <person name="Dai P.F."/>
            <person name="Guo W.B."/>
            <person name="Han X.H."/>
            <person name="Huang E.J."/>
            <person name="Li L.F."/>
            <person name="Wei W."/>
            <person name="Gao Y.C."/>
            <person name="Liu J.Z."/>
            <person name="Shao H.Z."/>
            <person name="Wang X."/>
            <person name="Wang C.C."/>
            <person name="Yang T.C."/>
            <person name="Huo Q.B."/>
            <person name="Li W."/>
            <person name="Chen H.Y."/>
            <person name="Chen S.E."/>
            <person name="Zhou L.G."/>
            <person name="Ni X.B."/>
            <person name="Tian J.H."/>
            <person name="Sheng Y."/>
            <person name="Liu T."/>
            <person name="Pan Y.S."/>
            <person name="Xia L.Y."/>
            <person name="Li J."/>
            <person name="Zhao F."/>
            <person name="Cao W.C."/>
        </authorList>
    </citation>
    <scope>NUCLEOTIDE SEQUENCE</scope>
    <source>
        <strain evidence="2">Rsan-2018</strain>
    </source>
</reference>
<evidence type="ECO:0000313" key="2">
    <source>
        <dbReference type="EMBL" id="KAH7972934.1"/>
    </source>
</evidence>
<dbReference type="Proteomes" id="UP000821837">
    <property type="component" value="Chromosome 11"/>
</dbReference>
<reference evidence="2" key="2">
    <citation type="submission" date="2021-09" db="EMBL/GenBank/DDBJ databases">
        <authorList>
            <person name="Jia N."/>
            <person name="Wang J."/>
            <person name="Shi W."/>
            <person name="Du L."/>
            <person name="Sun Y."/>
            <person name="Zhan W."/>
            <person name="Jiang J."/>
            <person name="Wang Q."/>
            <person name="Zhang B."/>
            <person name="Ji P."/>
            <person name="Sakyi L.B."/>
            <person name="Cui X."/>
            <person name="Yuan T."/>
            <person name="Jiang B."/>
            <person name="Yang W."/>
            <person name="Lam T.T.-Y."/>
            <person name="Chang Q."/>
            <person name="Ding S."/>
            <person name="Wang X."/>
            <person name="Zhu J."/>
            <person name="Ruan X."/>
            <person name="Zhao L."/>
            <person name="Wei J."/>
            <person name="Que T."/>
            <person name="Du C."/>
            <person name="Cheng J."/>
            <person name="Dai P."/>
            <person name="Han X."/>
            <person name="Huang E."/>
            <person name="Gao Y."/>
            <person name="Liu J."/>
            <person name="Shao H."/>
            <person name="Ye R."/>
            <person name="Li L."/>
            <person name="Wei W."/>
            <person name="Wang X."/>
            <person name="Wang C."/>
            <person name="Huo Q."/>
            <person name="Li W."/>
            <person name="Guo W."/>
            <person name="Chen H."/>
            <person name="Chen S."/>
            <person name="Zhou L."/>
            <person name="Zhou L."/>
            <person name="Ni X."/>
            <person name="Tian J."/>
            <person name="Zhou Y."/>
            <person name="Sheng Y."/>
            <person name="Liu T."/>
            <person name="Pan Y."/>
            <person name="Xia L."/>
            <person name="Li J."/>
            <person name="Zhao F."/>
            <person name="Cao W."/>
        </authorList>
    </citation>
    <scope>NUCLEOTIDE SEQUENCE</scope>
    <source>
        <strain evidence="2">Rsan-2018</strain>
        <tissue evidence="2">Larvae</tissue>
    </source>
</reference>
<protein>
    <submittedName>
        <fullName evidence="2">Uncharacterized protein</fullName>
    </submittedName>
</protein>
<evidence type="ECO:0000256" key="1">
    <source>
        <dbReference type="SAM" id="MobiDB-lite"/>
    </source>
</evidence>
<name>A0A9D4QBT0_RHISA</name>
<feature type="region of interest" description="Disordered" evidence="1">
    <location>
        <begin position="1"/>
        <end position="46"/>
    </location>
</feature>
<keyword evidence="3" id="KW-1185">Reference proteome</keyword>
<sequence>MSSVNKDVIGGQTGSVRRKLKAANKGEDGAKERPVQWQTPDDALPTPIHHLFQVRSAGPPRKDFQDSCV</sequence>
<dbReference type="EMBL" id="JABSTV010001247">
    <property type="protein sequence ID" value="KAH7972934.1"/>
    <property type="molecule type" value="Genomic_DNA"/>
</dbReference>
<organism evidence="2 3">
    <name type="scientific">Rhipicephalus sanguineus</name>
    <name type="common">Brown dog tick</name>
    <name type="synonym">Ixodes sanguineus</name>
    <dbReference type="NCBI Taxonomy" id="34632"/>
    <lineage>
        <taxon>Eukaryota</taxon>
        <taxon>Metazoa</taxon>
        <taxon>Ecdysozoa</taxon>
        <taxon>Arthropoda</taxon>
        <taxon>Chelicerata</taxon>
        <taxon>Arachnida</taxon>
        <taxon>Acari</taxon>
        <taxon>Parasitiformes</taxon>
        <taxon>Ixodida</taxon>
        <taxon>Ixodoidea</taxon>
        <taxon>Ixodidae</taxon>
        <taxon>Rhipicephalinae</taxon>
        <taxon>Rhipicephalus</taxon>
        <taxon>Rhipicephalus</taxon>
    </lineage>
</organism>
<evidence type="ECO:0000313" key="3">
    <source>
        <dbReference type="Proteomes" id="UP000821837"/>
    </source>
</evidence>
<accession>A0A9D4QBT0</accession>
<dbReference type="AlphaFoldDB" id="A0A9D4QBT0"/>
<feature type="compositionally biased region" description="Basic and acidic residues" evidence="1">
    <location>
        <begin position="24"/>
        <end position="34"/>
    </location>
</feature>
<gene>
    <name evidence="2" type="ORF">HPB52_019081</name>
</gene>